<keyword evidence="9" id="KW-0539">Nucleus</keyword>
<feature type="region of interest" description="Disordered" evidence="10">
    <location>
        <begin position="289"/>
        <end position="308"/>
    </location>
</feature>
<evidence type="ECO:0000256" key="7">
    <source>
        <dbReference type="ARBA" id="ARBA00023125"/>
    </source>
</evidence>
<accession>A0A6J1NYU1</accession>
<protein>
    <recommendedName>
        <fullName evidence="2">Menin</fullName>
    </recommendedName>
</protein>
<dbReference type="GO" id="GO:0000976">
    <property type="term" value="F:transcription cis-regulatory region binding"/>
    <property type="evidence" value="ECO:0007669"/>
    <property type="project" value="TreeGrafter"/>
</dbReference>
<keyword evidence="6" id="KW-0805">Transcription regulation</keyword>
<dbReference type="GO" id="GO:0035097">
    <property type="term" value="C:histone methyltransferase complex"/>
    <property type="evidence" value="ECO:0007669"/>
    <property type="project" value="TreeGrafter"/>
</dbReference>
<evidence type="ECO:0000256" key="5">
    <source>
        <dbReference type="ARBA" id="ARBA00022853"/>
    </source>
</evidence>
<evidence type="ECO:0000256" key="9">
    <source>
        <dbReference type="ARBA" id="ARBA00023242"/>
    </source>
</evidence>
<dbReference type="AlphaFoldDB" id="A0A6J1NYU1"/>
<dbReference type="CTD" id="33991"/>
<reference evidence="12" key="1">
    <citation type="submission" date="2025-08" db="UniProtKB">
        <authorList>
            <consortium name="RefSeq"/>
        </authorList>
    </citation>
    <scope>IDENTIFICATION</scope>
</reference>
<keyword evidence="3" id="KW-0678">Repressor</keyword>
<evidence type="ECO:0000313" key="12">
    <source>
        <dbReference type="RefSeq" id="XP_023951834.1"/>
    </source>
</evidence>
<feature type="compositionally biased region" description="Polar residues" evidence="10">
    <location>
        <begin position="294"/>
        <end position="308"/>
    </location>
</feature>
<dbReference type="GO" id="GO:0000403">
    <property type="term" value="F:Y-form DNA binding"/>
    <property type="evidence" value="ECO:0007669"/>
    <property type="project" value="TreeGrafter"/>
</dbReference>
<dbReference type="GO" id="GO:0000785">
    <property type="term" value="C:chromatin"/>
    <property type="evidence" value="ECO:0007669"/>
    <property type="project" value="TreeGrafter"/>
</dbReference>
<dbReference type="GO" id="GO:0006325">
    <property type="term" value="P:chromatin organization"/>
    <property type="evidence" value="ECO:0007669"/>
    <property type="project" value="UniProtKB-KW"/>
</dbReference>
<dbReference type="PANTHER" id="PTHR12693">
    <property type="entry name" value="MENIN"/>
    <property type="match status" value="1"/>
</dbReference>
<keyword evidence="11" id="KW-1185">Reference proteome</keyword>
<dbReference type="OrthoDB" id="5962932at2759"/>
<dbReference type="GO" id="GO:0003682">
    <property type="term" value="F:chromatin binding"/>
    <property type="evidence" value="ECO:0007669"/>
    <property type="project" value="TreeGrafter"/>
</dbReference>
<dbReference type="CDD" id="cd14456">
    <property type="entry name" value="Menin"/>
    <property type="match status" value="1"/>
</dbReference>
<sequence>MSVLSEYKFFFPIDSIQKVCDLFEEQLRSNKEPDLALFSIVVGAVENNLTNVKNSEKDVNLSSNKFIKMKFPSVEWEEVKTLYERFVSLMKNGVDTKLLNGEHATRDLVKRVADVVWNSLTRSYYKDRAHLQSVYSFLKGNKLDCFGVAFAVTAGCQVLGKEDVHLALSEDHAWVVFGKDGANTAEVTWHGKGNEDKRGRSVGEGVLARSWLYVAGKPVVCTRVMELAALVSSINPTLTPTIDVHEVAQMQHRLLWLLYDKGHLDAYPMALGNLGDLDEYMKISNCTEEPESSALKNETGVTSTNTPRPDSATLYVQAIRSSRTYYEDRHVYPYTFQGGYYHRHKMYKEAFHAWACAGDVIRHYNYSRDDEEIYKEFSEIANELIPQLMKAESSGHSARSILKDPECFASLLRFYDGICKWEEGSQTPILHIGWAKPLVSTISKFDAEVRAQVNIVCSPDDGESTEETEKTENSTQKEDNEMDNDIWNNNENAELSVREQLTAAVNSRPRVTLYSHKMAALKPLLLAERLNTHALQLQLTAQSQLQRPQPPAKRSKEDEEHNAQAPTARAKRARRER</sequence>
<dbReference type="Proteomes" id="UP001652582">
    <property type="component" value="Chromosome 9"/>
</dbReference>
<comment type="subcellular location">
    <subcellularLocation>
        <location evidence="1">Nucleus</location>
    </subcellularLocation>
</comment>
<feature type="region of interest" description="Disordered" evidence="10">
    <location>
        <begin position="457"/>
        <end position="486"/>
    </location>
</feature>
<keyword evidence="4" id="KW-0597">Phosphoprotein</keyword>
<evidence type="ECO:0000256" key="1">
    <source>
        <dbReference type="ARBA" id="ARBA00004123"/>
    </source>
</evidence>
<dbReference type="GO" id="GO:0006357">
    <property type="term" value="P:regulation of transcription by RNA polymerase II"/>
    <property type="evidence" value="ECO:0007669"/>
    <property type="project" value="TreeGrafter"/>
</dbReference>
<dbReference type="KEGG" id="bany:112055821"/>
<dbReference type="GeneID" id="112055821"/>
<evidence type="ECO:0000313" key="11">
    <source>
        <dbReference type="Proteomes" id="UP001652582"/>
    </source>
</evidence>
<dbReference type="GO" id="GO:0045786">
    <property type="term" value="P:negative regulation of cell cycle"/>
    <property type="evidence" value="ECO:0007669"/>
    <property type="project" value="TreeGrafter"/>
</dbReference>
<feature type="region of interest" description="Disordered" evidence="10">
    <location>
        <begin position="539"/>
        <end position="577"/>
    </location>
</feature>
<dbReference type="RefSeq" id="XP_023951834.1">
    <property type="nucleotide sequence ID" value="XM_024096066.2"/>
</dbReference>
<keyword evidence="7" id="KW-0238">DNA-binding</keyword>
<dbReference type="PANTHER" id="PTHR12693:SF3">
    <property type="entry name" value="MENIN"/>
    <property type="match status" value="1"/>
</dbReference>
<name>A0A6J1NYU1_BICAN</name>
<dbReference type="GO" id="GO:0008285">
    <property type="term" value="P:negative regulation of cell population proliferation"/>
    <property type="evidence" value="ECO:0007669"/>
    <property type="project" value="TreeGrafter"/>
</dbReference>
<dbReference type="Pfam" id="PF05053">
    <property type="entry name" value="Menin"/>
    <property type="match status" value="2"/>
</dbReference>
<evidence type="ECO:0000256" key="3">
    <source>
        <dbReference type="ARBA" id="ARBA00022491"/>
    </source>
</evidence>
<keyword evidence="5" id="KW-0156">Chromatin regulator</keyword>
<organism evidence="11 12">
    <name type="scientific">Bicyclus anynana</name>
    <name type="common">Squinting bush brown butterfly</name>
    <dbReference type="NCBI Taxonomy" id="110368"/>
    <lineage>
        <taxon>Eukaryota</taxon>
        <taxon>Metazoa</taxon>
        <taxon>Ecdysozoa</taxon>
        <taxon>Arthropoda</taxon>
        <taxon>Hexapoda</taxon>
        <taxon>Insecta</taxon>
        <taxon>Pterygota</taxon>
        <taxon>Neoptera</taxon>
        <taxon>Endopterygota</taxon>
        <taxon>Lepidoptera</taxon>
        <taxon>Glossata</taxon>
        <taxon>Ditrysia</taxon>
        <taxon>Papilionoidea</taxon>
        <taxon>Nymphalidae</taxon>
        <taxon>Satyrinae</taxon>
        <taxon>Satyrini</taxon>
        <taxon>Mycalesina</taxon>
        <taxon>Bicyclus</taxon>
    </lineage>
</organism>
<evidence type="ECO:0000256" key="6">
    <source>
        <dbReference type="ARBA" id="ARBA00023015"/>
    </source>
</evidence>
<proteinExistence type="predicted"/>
<gene>
    <name evidence="12" type="primary">LOC112055821</name>
</gene>
<evidence type="ECO:0000256" key="10">
    <source>
        <dbReference type="SAM" id="MobiDB-lite"/>
    </source>
</evidence>
<evidence type="ECO:0000256" key="4">
    <source>
        <dbReference type="ARBA" id="ARBA00022553"/>
    </source>
</evidence>
<feature type="compositionally biased region" description="Basic and acidic residues" evidence="10">
    <location>
        <begin position="467"/>
        <end position="479"/>
    </location>
</feature>
<evidence type="ECO:0000256" key="2">
    <source>
        <dbReference type="ARBA" id="ARBA00021162"/>
    </source>
</evidence>
<evidence type="ECO:0000256" key="8">
    <source>
        <dbReference type="ARBA" id="ARBA00023163"/>
    </source>
</evidence>
<keyword evidence="8" id="KW-0804">Transcription</keyword>
<dbReference type="InterPro" id="IPR007747">
    <property type="entry name" value="Menin"/>
</dbReference>